<keyword evidence="1" id="KW-0732">Signal</keyword>
<dbReference type="AlphaFoldDB" id="A0ABD4XDK3"/>
<sequence>MKTLGALITALCIVLSSPGQADDTPSGKEITFGIVPQQSASRLARMWSPFLDALSRQTGTTFRFRTTKDIPTFEACLAAGAFDFAYMNPMHYAIFSNEAAYRAIAHQEGKRLKGVMVARVDSEFTEITSLDGQKIAFPSPGAFGASILNRASLRRVNVTYTPTYVKSHDSVYRAVAAGLMAAGGGVTRTWNALDPEVRTQLRIIHETDGFTPHAIAAHGSVEPVLAQKIQAALVNMASTHPDLVLGVGMKGFVSAKDSDWDDVRSLGMDREKTGIKHVGEIACPSG</sequence>
<feature type="signal peptide" evidence="1">
    <location>
        <begin position="1"/>
        <end position="21"/>
    </location>
</feature>
<dbReference type="PANTHER" id="PTHR30024:SF17">
    <property type="entry name" value="SOLUTE-BINDING PROTEIN FAMILY 3_N-TERMINAL DOMAIN-CONTAINING PROTEIN"/>
    <property type="match status" value="1"/>
</dbReference>
<dbReference type="Gene3D" id="3.40.190.10">
    <property type="entry name" value="Periplasmic binding protein-like II"/>
    <property type="match status" value="2"/>
</dbReference>
<organism evidence="2 3">
    <name type="scientific">Phaeobacter gallaeciensis</name>
    <dbReference type="NCBI Taxonomy" id="60890"/>
    <lineage>
        <taxon>Bacteria</taxon>
        <taxon>Pseudomonadati</taxon>
        <taxon>Pseudomonadota</taxon>
        <taxon>Alphaproteobacteria</taxon>
        <taxon>Rhodobacterales</taxon>
        <taxon>Roseobacteraceae</taxon>
        <taxon>Phaeobacter</taxon>
    </lineage>
</organism>
<name>A0ABD4XDK3_9RHOB</name>
<dbReference type="RefSeq" id="WP_274830404.1">
    <property type="nucleotide sequence ID" value="NZ_JARCJE010000004.1"/>
</dbReference>
<dbReference type="Proteomes" id="UP001218364">
    <property type="component" value="Unassembled WGS sequence"/>
</dbReference>
<gene>
    <name evidence="2" type="ORF">PXK24_16920</name>
</gene>
<dbReference type="Pfam" id="PF12974">
    <property type="entry name" value="Phosphonate-bd"/>
    <property type="match status" value="1"/>
</dbReference>
<evidence type="ECO:0000256" key="1">
    <source>
        <dbReference type="SAM" id="SignalP"/>
    </source>
</evidence>
<proteinExistence type="predicted"/>
<comment type="caution">
    <text evidence="2">The sequence shown here is derived from an EMBL/GenBank/DDBJ whole genome shotgun (WGS) entry which is preliminary data.</text>
</comment>
<evidence type="ECO:0000313" key="3">
    <source>
        <dbReference type="Proteomes" id="UP001218364"/>
    </source>
</evidence>
<reference evidence="2 3" key="1">
    <citation type="submission" date="2023-02" db="EMBL/GenBank/DDBJ databases">
        <title>Population genomics of bacteria associated with diatom.</title>
        <authorList>
            <person name="Xie J."/>
            <person name="Wang H."/>
        </authorList>
    </citation>
    <scope>NUCLEOTIDE SEQUENCE [LARGE SCALE GENOMIC DNA]</scope>
    <source>
        <strain evidence="2 3">PT47_8</strain>
    </source>
</reference>
<accession>A0ABD4XDK3</accession>
<evidence type="ECO:0000313" key="2">
    <source>
        <dbReference type="EMBL" id="MDE4167382.1"/>
    </source>
</evidence>
<protein>
    <submittedName>
        <fullName evidence="2">Phosphate/phosphite/phosphonate ABC transporter substrate-binding protein</fullName>
    </submittedName>
</protein>
<dbReference type="EMBL" id="JARCJK010000010">
    <property type="protein sequence ID" value="MDE4167382.1"/>
    <property type="molecule type" value="Genomic_DNA"/>
</dbReference>
<feature type="chain" id="PRO_5044836596" evidence="1">
    <location>
        <begin position="22"/>
        <end position="286"/>
    </location>
</feature>
<dbReference type="SUPFAM" id="SSF53850">
    <property type="entry name" value="Periplasmic binding protein-like II"/>
    <property type="match status" value="1"/>
</dbReference>
<dbReference type="PANTHER" id="PTHR30024">
    <property type="entry name" value="ALIPHATIC SULFONATES-BINDING PROTEIN-RELATED"/>
    <property type="match status" value="1"/>
</dbReference>